<proteinExistence type="predicted"/>
<dbReference type="InterPro" id="IPR006059">
    <property type="entry name" value="SBP"/>
</dbReference>
<dbReference type="PANTHER" id="PTHR30006">
    <property type="entry name" value="THIAMINE-BINDING PERIPLASMIC PROTEIN-RELATED"/>
    <property type="match status" value="1"/>
</dbReference>
<gene>
    <name evidence="2" type="ORF">GCM10009107_52370</name>
</gene>
<name>A0ABN1KG49_9BURK</name>
<protein>
    <submittedName>
        <fullName evidence="2">ABC transporter substrate-binding protein</fullName>
    </submittedName>
</protein>
<keyword evidence="1" id="KW-0732">Signal</keyword>
<dbReference type="PANTHER" id="PTHR30006:SF2">
    <property type="entry name" value="ABC TRANSPORTER SUBSTRATE-BINDING PROTEIN"/>
    <property type="match status" value="1"/>
</dbReference>
<dbReference type="EMBL" id="BAAAEW010000042">
    <property type="protein sequence ID" value="GAA0765322.1"/>
    <property type="molecule type" value="Genomic_DNA"/>
</dbReference>
<evidence type="ECO:0000313" key="2">
    <source>
        <dbReference type="EMBL" id="GAA0765322.1"/>
    </source>
</evidence>
<dbReference type="Gene3D" id="3.40.190.10">
    <property type="entry name" value="Periplasmic binding protein-like II"/>
    <property type="match status" value="2"/>
</dbReference>
<dbReference type="Proteomes" id="UP001500279">
    <property type="component" value="Unassembled WGS sequence"/>
</dbReference>
<evidence type="ECO:0000313" key="3">
    <source>
        <dbReference type="Proteomes" id="UP001500279"/>
    </source>
</evidence>
<reference evidence="2 3" key="1">
    <citation type="journal article" date="2019" name="Int. J. Syst. Evol. Microbiol.">
        <title>The Global Catalogue of Microorganisms (GCM) 10K type strain sequencing project: providing services to taxonomists for standard genome sequencing and annotation.</title>
        <authorList>
            <consortium name="The Broad Institute Genomics Platform"/>
            <consortium name="The Broad Institute Genome Sequencing Center for Infectious Disease"/>
            <person name="Wu L."/>
            <person name="Ma J."/>
        </authorList>
    </citation>
    <scope>NUCLEOTIDE SEQUENCE [LARGE SCALE GENOMIC DNA]</scope>
    <source>
        <strain evidence="2 3">JCM 15503</strain>
    </source>
</reference>
<dbReference type="SUPFAM" id="SSF53850">
    <property type="entry name" value="Periplasmic binding protein-like II"/>
    <property type="match status" value="1"/>
</dbReference>
<dbReference type="CDD" id="cd13589">
    <property type="entry name" value="PBP2_polyamine_RpCGA009"/>
    <property type="match status" value="1"/>
</dbReference>
<keyword evidence="3" id="KW-1185">Reference proteome</keyword>
<dbReference type="Pfam" id="PF13416">
    <property type="entry name" value="SBP_bac_8"/>
    <property type="match status" value="1"/>
</dbReference>
<evidence type="ECO:0000256" key="1">
    <source>
        <dbReference type="ARBA" id="ARBA00022729"/>
    </source>
</evidence>
<accession>A0ABN1KG49</accession>
<comment type="caution">
    <text evidence="2">The sequence shown here is derived from an EMBL/GenBank/DDBJ whole genome shotgun (WGS) entry which is preliminary data.</text>
</comment>
<sequence>MHGSCGLTELSYSSIMKKTSRLGLLALALSGLAATGHAEDRRTLTLSTYAVSQPGFERYVYTPFRAKCGCNLVVETGNNADRIAKLDARRQNQVVDMVLFSDFGMLEAARKGLVQPLDYGRLKNYDDLEPFAKDPVGGKFAVGYTAYSVGLVYRSDKLPAVTSWKDLWSPALKGRVAMPDITTTQGPLTLHMAEVSWGGTSPSYATGMDKVLANRGNVVTFVKNSAQLAALFAQDEIWLAPVPRFVWAQMTKSGMPLKWASPKEGQAAGLNVMGIVAGSKNADLAYQLMDFWLSKEVQTALALNMIDSPVNKSVTLPKEIAEVSTYGEEQMASLKFVKPDTILANRAGWVDAWNKGMAR</sequence>
<organism evidence="2 3">
    <name type="scientific">Ideonella azotifigens</name>
    <dbReference type="NCBI Taxonomy" id="513160"/>
    <lineage>
        <taxon>Bacteria</taxon>
        <taxon>Pseudomonadati</taxon>
        <taxon>Pseudomonadota</taxon>
        <taxon>Betaproteobacteria</taxon>
        <taxon>Burkholderiales</taxon>
        <taxon>Sphaerotilaceae</taxon>
        <taxon>Ideonella</taxon>
    </lineage>
</organism>